<evidence type="ECO:0000256" key="2">
    <source>
        <dbReference type="ARBA" id="ARBA00022448"/>
    </source>
</evidence>
<proteinExistence type="predicted"/>
<dbReference type="InterPro" id="IPR003439">
    <property type="entry name" value="ABC_transporter-like_ATP-bd"/>
</dbReference>
<feature type="domain" description="ABC transporter" evidence="11">
    <location>
        <begin position="495"/>
        <end position="728"/>
    </location>
</feature>
<evidence type="ECO:0000256" key="10">
    <source>
        <dbReference type="SAM" id="Phobius"/>
    </source>
</evidence>
<dbReference type="EMBL" id="JAGIZA010000009">
    <property type="protein sequence ID" value="MBP0494155.1"/>
    <property type="molecule type" value="Genomic_DNA"/>
</dbReference>
<keyword evidence="9 10" id="KW-0472">Membrane</keyword>
<evidence type="ECO:0000256" key="3">
    <source>
        <dbReference type="ARBA" id="ARBA00022475"/>
    </source>
</evidence>
<evidence type="ECO:0000313" key="15">
    <source>
        <dbReference type="Proteomes" id="UP000677537"/>
    </source>
</evidence>
<dbReference type="SUPFAM" id="SSF90123">
    <property type="entry name" value="ABC transporter transmembrane region"/>
    <property type="match status" value="1"/>
</dbReference>
<evidence type="ECO:0000259" key="13">
    <source>
        <dbReference type="PROSITE" id="PS50990"/>
    </source>
</evidence>
<protein>
    <submittedName>
        <fullName evidence="14">NHLP family bacteriocin export ABC transporter peptidase/permease/ATPase subunit</fullName>
    </submittedName>
</protein>
<evidence type="ECO:0000259" key="12">
    <source>
        <dbReference type="PROSITE" id="PS50929"/>
    </source>
</evidence>
<dbReference type="Pfam" id="PF03412">
    <property type="entry name" value="Peptidase_C39"/>
    <property type="match status" value="1"/>
</dbReference>
<dbReference type="PANTHER" id="PTHR43394">
    <property type="entry name" value="ATP-DEPENDENT PERMEASE MDL1, MITOCHONDRIAL"/>
    <property type="match status" value="1"/>
</dbReference>
<keyword evidence="5" id="KW-0547">Nucleotide-binding</keyword>
<comment type="subcellular location">
    <subcellularLocation>
        <location evidence="1">Cell membrane</location>
        <topology evidence="1">Multi-pass membrane protein</topology>
    </subcellularLocation>
</comment>
<dbReference type="Gene3D" id="1.20.1560.10">
    <property type="entry name" value="ABC transporter type 1, transmembrane domain"/>
    <property type="match status" value="1"/>
</dbReference>
<keyword evidence="2" id="KW-0813">Transport</keyword>
<dbReference type="InterPro" id="IPR003593">
    <property type="entry name" value="AAA+_ATPase"/>
</dbReference>
<dbReference type="GO" id="GO:0006508">
    <property type="term" value="P:proteolysis"/>
    <property type="evidence" value="ECO:0007669"/>
    <property type="project" value="InterPro"/>
</dbReference>
<evidence type="ECO:0000256" key="7">
    <source>
        <dbReference type="ARBA" id="ARBA00022840"/>
    </source>
</evidence>
<dbReference type="GO" id="GO:0005524">
    <property type="term" value="F:ATP binding"/>
    <property type="evidence" value="ECO:0007669"/>
    <property type="project" value="UniProtKB-KW"/>
</dbReference>
<dbReference type="GO" id="GO:0016887">
    <property type="term" value="F:ATP hydrolysis activity"/>
    <property type="evidence" value="ECO:0007669"/>
    <property type="project" value="InterPro"/>
</dbReference>
<keyword evidence="4 10" id="KW-0812">Transmembrane</keyword>
<dbReference type="GO" id="GO:0008233">
    <property type="term" value="F:peptidase activity"/>
    <property type="evidence" value="ECO:0007669"/>
    <property type="project" value="InterPro"/>
</dbReference>
<dbReference type="GO" id="GO:0005886">
    <property type="term" value="C:plasma membrane"/>
    <property type="evidence" value="ECO:0007669"/>
    <property type="project" value="UniProtKB-SubCell"/>
</dbReference>
<dbReference type="SMART" id="SM00382">
    <property type="entry name" value="AAA"/>
    <property type="match status" value="1"/>
</dbReference>
<dbReference type="InterPro" id="IPR039421">
    <property type="entry name" value="Type_1_exporter"/>
</dbReference>
<name>A0A940S6P7_9PROT</name>
<accession>A0A940S6P7</accession>
<dbReference type="Proteomes" id="UP000677537">
    <property type="component" value="Unassembled WGS sequence"/>
</dbReference>
<dbReference type="Gene3D" id="3.90.70.10">
    <property type="entry name" value="Cysteine proteinases"/>
    <property type="match status" value="1"/>
</dbReference>
<keyword evidence="8 10" id="KW-1133">Transmembrane helix</keyword>
<feature type="transmembrane region" description="Helical" evidence="10">
    <location>
        <begin position="213"/>
        <end position="232"/>
    </location>
</feature>
<dbReference type="PROSITE" id="PS50893">
    <property type="entry name" value="ABC_TRANSPORTER_2"/>
    <property type="match status" value="1"/>
</dbReference>
<dbReference type="Gene3D" id="3.40.50.300">
    <property type="entry name" value="P-loop containing nucleotide triphosphate hydrolases"/>
    <property type="match status" value="1"/>
</dbReference>
<keyword evidence="15" id="KW-1185">Reference proteome</keyword>
<evidence type="ECO:0000256" key="4">
    <source>
        <dbReference type="ARBA" id="ARBA00022692"/>
    </source>
</evidence>
<feature type="transmembrane region" description="Helical" evidence="10">
    <location>
        <begin position="170"/>
        <end position="193"/>
    </location>
</feature>
<feature type="domain" description="Peptidase C39" evidence="13">
    <location>
        <begin position="24"/>
        <end position="143"/>
    </location>
</feature>
<reference evidence="14" key="1">
    <citation type="submission" date="2021-03" db="EMBL/GenBank/DDBJ databases">
        <authorList>
            <person name="So Y."/>
        </authorList>
    </citation>
    <scope>NUCLEOTIDE SEQUENCE</scope>
    <source>
        <strain evidence="14">SG15</strain>
    </source>
</reference>
<dbReference type="InterPro" id="IPR036640">
    <property type="entry name" value="ABC1_TM_sf"/>
</dbReference>
<evidence type="ECO:0000256" key="9">
    <source>
        <dbReference type="ARBA" id="ARBA00023136"/>
    </source>
</evidence>
<evidence type="ECO:0000256" key="6">
    <source>
        <dbReference type="ARBA" id="ARBA00022801"/>
    </source>
</evidence>
<keyword evidence="3" id="KW-1003">Cell membrane</keyword>
<dbReference type="RefSeq" id="WP_209374909.1">
    <property type="nucleotide sequence ID" value="NZ_JAGIZA010000009.1"/>
</dbReference>
<dbReference type="InterPro" id="IPR011527">
    <property type="entry name" value="ABC1_TM_dom"/>
</dbReference>
<dbReference type="Pfam" id="PF00005">
    <property type="entry name" value="ABC_tran"/>
    <property type="match status" value="1"/>
</dbReference>
<feature type="transmembrane region" description="Helical" evidence="10">
    <location>
        <begin position="288"/>
        <end position="308"/>
    </location>
</feature>
<dbReference type="PROSITE" id="PS50929">
    <property type="entry name" value="ABC_TM1F"/>
    <property type="match status" value="1"/>
</dbReference>
<keyword evidence="7" id="KW-0067">ATP-binding</keyword>
<keyword evidence="6" id="KW-0378">Hydrolase</keyword>
<organism evidence="14 15">
    <name type="scientific">Roseomonas indoligenes</name>
    <dbReference type="NCBI Taxonomy" id="2820811"/>
    <lineage>
        <taxon>Bacteria</taxon>
        <taxon>Pseudomonadati</taxon>
        <taxon>Pseudomonadota</taxon>
        <taxon>Alphaproteobacteria</taxon>
        <taxon>Acetobacterales</taxon>
        <taxon>Roseomonadaceae</taxon>
        <taxon>Roseomonas</taxon>
    </lineage>
</organism>
<dbReference type="Pfam" id="PF00664">
    <property type="entry name" value="ABC_membrane"/>
    <property type="match status" value="1"/>
</dbReference>
<comment type="caution">
    <text evidence="14">The sequence shown here is derived from an EMBL/GenBank/DDBJ whole genome shotgun (WGS) entry which is preliminary data.</text>
</comment>
<dbReference type="SUPFAM" id="SSF52540">
    <property type="entry name" value="P-loop containing nucleoside triphosphate hydrolases"/>
    <property type="match status" value="1"/>
</dbReference>
<dbReference type="InterPro" id="IPR027417">
    <property type="entry name" value="P-loop_NTPase"/>
</dbReference>
<evidence type="ECO:0000256" key="8">
    <source>
        <dbReference type="ARBA" id="ARBA00022989"/>
    </source>
</evidence>
<feature type="domain" description="ABC transmembrane type-1" evidence="12">
    <location>
        <begin position="175"/>
        <end position="455"/>
    </location>
</feature>
<dbReference type="FunFam" id="3.40.50.300:FF:000299">
    <property type="entry name" value="ABC transporter ATP-binding protein/permease"/>
    <property type="match status" value="1"/>
</dbReference>
<dbReference type="InterPro" id="IPR005074">
    <property type="entry name" value="Peptidase_C39"/>
</dbReference>
<dbReference type="PANTHER" id="PTHR43394:SF1">
    <property type="entry name" value="ATP-BINDING CASSETTE SUB-FAMILY B MEMBER 10, MITOCHONDRIAL"/>
    <property type="match status" value="1"/>
</dbReference>
<dbReference type="PROSITE" id="PS50990">
    <property type="entry name" value="PEPTIDASE_C39"/>
    <property type="match status" value="1"/>
</dbReference>
<dbReference type="GO" id="GO:0015421">
    <property type="term" value="F:ABC-type oligopeptide transporter activity"/>
    <property type="evidence" value="ECO:0007669"/>
    <property type="project" value="TreeGrafter"/>
</dbReference>
<dbReference type="InterPro" id="IPR022514">
    <property type="entry name" value="NHPM_micro_ABC1"/>
</dbReference>
<evidence type="ECO:0000259" key="11">
    <source>
        <dbReference type="PROSITE" id="PS50893"/>
    </source>
</evidence>
<gene>
    <name evidence="14" type="ORF">J5Y10_15320</name>
</gene>
<feature type="transmembrane region" description="Helical" evidence="10">
    <location>
        <begin position="394"/>
        <end position="415"/>
    </location>
</feature>
<feature type="transmembrane region" description="Helical" evidence="10">
    <location>
        <begin position="314"/>
        <end position="334"/>
    </location>
</feature>
<evidence type="ECO:0000313" key="14">
    <source>
        <dbReference type="EMBL" id="MBP0494155.1"/>
    </source>
</evidence>
<dbReference type="AlphaFoldDB" id="A0A940S6P7"/>
<dbReference type="NCBIfam" id="TIGR03796">
    <property type="entry name" value="NHLM_micro_ABC1"/>
    <property type="match status" value="1"/>
</dbReference>
<evidence type="ECO:0000256" key="5">
    <source>
        <dbReference type="ARBA" id="ARBA00022741"/>
    </source>
</evidence>
<evidence type="ECO:0000256" key="1">
    <source>
        <dbReference type="ARBA" id="ARBA00004651"/>
    </source>
</evidence>
<sequence length="729" mass="77154">MSATVAAAPPRARPGRVRTPTLLQMEASECGAAALGIVLGSYGRWVPLEELRAACGVSRDGSRASHVAAAASEYGLAVEAFRVEPADLPGMAMPLIAHWGMNHFVVIEGVDRSGARINDPATGPRRITAEELDRNLTGVVLSLRPGEGFRRGGERPRALRGILRRLRGNGAGFGFLLGLSLLMTIPALLVPAFSQVFVDDVLVGRFESWLQPLLWGMAGTSLLMGLITWLQLDLLLRLETRLSVSGSAAFLDRLTRLPVAFFAQRHPGDIAGRVALNDRIARLVSGDVGRGLLGLVTALAYAAAMLLYDPLLAGIVVLAAAVNLGALVGLGRSLSDDNGRLLSRNLRTEGLARGGLRMIETYRSSGGEGLLLAQLAGTRAGAANVTQRLALRRALLEGLPAFIAIAASAAVLVLGGRRIMDGTMTVGQLVAFQALTTGFMGPVAQLVGVATQMQDAKANLTLLEDTLHHQLAPEFETAPAPAGTRRAGARLAGHVALRDIVFGHSRLAPPLLDGVSITIEPGRRLGIVGGSGSGKSTLALLIAGLYRPWSGEVLIDGRPIEGIPRAELRREVSVMDQQGFLFDGTVRDNIAMWDPTLADERLVEAAQDAMIHDEILARRGGYAGPVAEEGRNWSGGQRARMELARAIVTDPAILVLDEATAALDNAAEAAVMANLRRRGCTMVVIAHRLALVRDCDEVIVMEAGRIVQRGHPDDLAAAPGPFRTMLASG</sequence>